<keyword evidence="1" id="KW-1133">Transmembrane helix</keyword>
<keyword evidence="3" id="KW-1185">Reference proteome</keyword>
<dbReference type="Proteomes" id="UP001438707">
    <property type="component" value="Unassembled WGS sequence"/>
</dbReference>
<accession>A0AAW1QW24</accession>
<evidence type="ECO:0000256" key="1">
    <source>
        <dbReference type="SAM" id="Phobius"/>
    </source>
</evidence>
<protein>
    <submittedName>
        <fullName evidence="2">Uncharacterized protein</fullName>
    </submittedName>
</protein>
<evidence type="ECO:0000313" key="2">
    <source>
        <dbReference type="EMBL" id="KAK9825518.1"/>
    </source>
</evidence>
<dbReference type="EMBL" id="JALJOS010000024">
    <property type="protein sequence ID" value="KAK9825518.1"/>
    <property type="molecule type" value="Genomic_DNA"/>
</dbReference>
<gene>
    <name evidence="2" type="ORF">WJX74_003487</name>
</gene>
<comment type="caution">
    <text evidence="2">The sequence shown here is derived from an EMBL/GenBank/DDBJ whole genome shotgun (WGS) entry which is preliminary data.</text>
</comment>
<keyword evidence="1" id="KW-0812">Transmembrane</keyword>
<keyword evidence="1" id="KW-0472">Membrane</keyword>
<feature type="transmembrane region" description="Helical" evidence="1">
    <location>
        <begin position="54"/>
        <end position="75"/>
    </location>
</feature>
<reference evidence="2 3" key="1">
    <citation type="journal article" date="2024" name="Nat. Commun.">
        <title>Phylogenomics reveals the evolutionary origins of lichenization in chlorophyte algae.</title>
        <authorList>
            <person name="Puginier C."/>
            <person name="Libourel C."/>
            <person name="Otte J."/>
            <person name="Skaloud P."/>
            <person name="Haon M."/>
            <person name="Grisel S."/>
            <person name="Petersen M."/>
            <person name="Berrin J.G."/>
            <person name="Delaux P.M."/>
            <person name="Dal Grande F."/>
            <person name="Keller J."/>
        </authorList>
    </citation>
    <scope>NUCLEOTIDE SEQUENCE [LARGE SCALE GENOMIC DNA]</scope>
    <source>
        <strain evidence="2 3">SAG 2145</strain>
    </source>
</reference>
<evidence type="ECO:0000313" key="3">
    <source>
        <dbReference type="Proteomes" id="UP001438707"/>
    </source>
</evidence>
<dbReference type="AlphaFoldDB" id="A0AAW1QW24"/>
<name>A0AAW1QW24_9CHLO</name>
<feature type="transmembrane region" description="Helical" evidence="1">
    <location>
        <begin position="21"/>
        <end position="42"/>
    </location>
</feature>
<sequence>MRGLLDDRSRATKTVKAKRNSAAAVCVMLLLFGSCIFAVVYLQAHLTTHPLLKLIPFLTMVLGMAAVTPLGMYLAHQDEFQDLNPLSLDHYLLLTRKTLTSITQNNWKVDSKQI</sequence>
<proteinExistence type="predicted"/>
<dbReference type="PROSITE" id="PS51257">
    <property type="entry name" value="PROKAR_LIPOPROTEIN"/>
    <property type="match status" value="1"/>
</dbReference>
<organism evidence="2 3">
    <name type="scientific">Apatococcus lobatus</name>
    <dbReference type="NCBI Taxonomy" id="904363"/>
    <lineage>
        <taxon>Eukaryota</taxon>
        <taxon>Viridiplantae</taxon>
        <taxon>Chlorophyta</taxon>
        <taxon>core chlorophytes</taxon>
        <taxon>Trebouxiophyceae</taxon>
        <taxon>Chlorellales</taxon>
        <taxon>Chlorellaceae</taxon>
        <taxon>Apatococcus</taxon>
    </lineage>
</organism>